<dbReference type="InterPro" id="IPR000792">
    <property type="entry name" value="Tscrpt_reg_LuxR_C"/>
</dbReference>
<dbReference type="Gene3D" id="1.10.10.10">
    <property type="entry name" value="Winged helix-like DNA-binding domain superfamily/Winged helix DNA-binding domain"/>
    <property type="match status" value="1"/>
</dbReference>
<evidence type="ECO:0000259" key="1">
    <source>
        <dbReference type="PROSITE" id="PS50043"/>
    </source>
</evidence>
<dbReference type="GO" id="GO:0006355">
    <property type="term" value="P:regulation of DNA-templated transcription"/>
    <property type="evidence" value="ECO:0007669"/>
    <property type="project" value="InterPro"/>
</dbReference>
<dbReference type="AlphaFoldDB" id="A0A2M9ARE1"/>
<dbReference type="GO" id="GO:0003677">
    <property type="term" value="F:DNA binding"/>
    <property type="evidence" value="ECO:0007669"/>
    <property type="project" value="InterPro"/>
</dbReference>
<dbReference type="PANTHER" id="PTHR43155">
    <property type="entry name" value="CYCLIC DI-GMP PHOSPHODIESTERASE PA4108-RELATED"/>
    <property type="match status" value="1"/>
</dbReference>
<dbReference type="PROSITE" id="PS51832">
    <property type="entry name" value="HD_GYP"/>
    <property type="match status" value="1"/>
</dbReference>
<dbReference type="InterPro" id="IPR016032">
    <property type="entry name" value="Sig_transdc_resp-reg_C-effctor"/>
</dbReference>
<dbReference type="InterPro" id="IPR037522">
    <property type="entry name" value="HD_GYP_dom"/>
</dbReference>
<dbReference type="CDD" id="cd06170">
    <property type="entry name" value="LuxR_C_like"/>
    <property type="match status" value="1"/>
</dbReference>
<dbReference type="InterPro" id="IPR036388">
    <property type="entry name" value="WH-like_DNA-bd_sf"/>
</dbReference>
<accession>A0A2M9ARE1</accession>
<dbReference type="Proteomes" id="UP000230842">
    <property type="component" value="Unassembled WGS sequence"/>
</dbReference>
<feature type="domain" description="HD-GYP" evidence="2">
    <location>
        <begin position="262"/>
        <end position="458"/>
    </location>
</feature>
<protein>
    <submittedName>
        <fullName evidence="3">HD domain-containing protein</fullName>
    </submittedName>
</protein>
<evidence type="ECO:0000259" key="2">
    <source>
        <dbReference type="PROSITE" id="PS51832"/>
    </source>
</evidence>
<organism evidence="3 4">
    <name type="scientific">Mumia flava</name>
    <dbReference type="NCBI Taxonomy" id="1348852"/>
    <lineage>
        <taxon>Bacteria</taxon>
        <taxon>Bacillati</taxon>
        <taxon>Actinomycetota</taxon>
        <taxon>Actinomycetes</taxon>
        <taxon>Propionibacteriales</taxon>
        <taxon>Nocardioidaceae</taxon>
        <taxon>Mumia</taxon>
    </lineage>
</organism>
<dbReference type="Gene3D" id="1.10.3210.10">
    <property type="entry name" value="Hypothetical protein af1432"/>
    <property type="match status" value="1"/>
</dbReference>
<proteinExistence type="predicted"/>
<dbReference type="EMBL" id="PGEZ01000003">
    <property type="protein sequence ID" value="PJJ48262.1"/>
    <property type="molecule type" value="Genomic_DNA"/>
</dbReference>
<feature type="domain" description="HTH luxR-type" evidence="1">
    <location>
        <begin position="455"/>
        <end position="520"/>
    </location>
</feature>
<dbReference type="PRINTS" id="PR00038">
    <property type="entry name" value="HTHLUXR"/>
</dbReference>
<dbReference type="SUPFAM" id="SSF46894">
    <property type="entry name" value="C-terminal effector domain of the bipartite response regulators"/>
    <property type="match status" value="1"/>
</dbReference>
<dbReference type="PANTHER" id="PTHR43155:SF2">
    <property type="entry name" value="CYCLIC DI-GMP PHOSPHODIESTERASE PA4108"/>
    <property type="match status" value="1"/>
</dbReference>
<comment type="caution">
    <text evidence="3">The sequence shown here is derived from an EMBL/GenBank/DDBJ whole genome shotgun (WGS) entry which is preliminary data.</text>
</comment>
<dbReference type="SMART" id="SM00421">
    <property type="entry name" value="HTH_LUXR"/>
    <property type="match status" value="1"/>
</dbReference>
<sequence length="525" mass="54204">MSDGAGPCPTVPAGEPVRVADLVAGLSRLADLGFGLPSGTALRGCALATRLARATGAGDAEVRATYYTALLHHVGCVGWATESAAVFGENLTVNRAAAVTDLASTAAIVRTFLPGATASLRPLARARATASGVLHLRGWGDGFVATACEVACASAGRLHLPRAVQDALLHVFDLWAPPRGAVVPGGSAIPLAARIARLAGIAVLFDELGGPEVAMQALERRSGGMLDPDLVTVFRGHRDALLPEEPIGVEGVLALEPHPYAVTDEPAAVARLYGELADLVSPKLTGHAAGVARLATAAGVALGLPDADVRDLEVAGWLADVGVVAVSNAVWDAPGRLDVDAWEQVRLHPYHASRIVAASPTLARLAPAVARHHEHLDGSGYPFGLTARHLTTVERVLAVAVAYRTALEPRPHRPAASPDGAAERITGRARCGQLDADAVRAVLEVAGHAHPARIAVPLPAGLSVREAEVLGLLARGLSNAAIAEALVISRRTAEHHVQHAYAKIGVSTRAAATLFAVKHDLLGPR</sequence>
<dbReference type="PROSITE" id="PS50043">
    <property type="entry name" value="HTH_LUXR_2"/>
    <property type="match status" value="1"/>
</dbReference>
<name>A0A2M9ARE1_9ACTN</name>
<dbReference type="SUPFAM" id="SSF109604">
    <property type="entry name" value="HD-domain/PDEase-like"/>
    <property type="match status" value="1"/>
</dbReference>
<gene>
    <name evidence="3" type="ORF">CLV56_3966</name>
</gene>
<dbReference type="Pfam" id="PF13487">
    <property type="entry name" value="HD_5"/>
    <property type="match status" value="1"/>
</dbReference>
<dbReference type="InterPro" id="IPR003607">
    <property type="entry name" value="HD/PDEase_dom"/>
</dbReference>
<dbReference type="OrthoDB" id="9802066at2"/>
<dbReference type="CDD" id="cd00077">
    <property type="entry name" value="HDc"/>
    <property type="match status" value="1"/>
</dbReference>
<evidence type="ECO:0000313" key="3">
    <source>
        <dbReference type="EMBL" id="PJJ48262.1"/>
    </source>
</evidence>
<dbReference type="RefSeq" id="WP_100415558.1">
    <property type="nucleotide sequence ID" value="NZ_PGEZ01000003.1"/>
</dbReference>
<evidence type="ECO:0000313" key="4">
    <source>
        <dbReference type="Proteomes" id="UP000230842"/>
    </source>
</evidence>
<dbReference type="Pfam" id="PF00196">
    <property type="entry name" value="GerE"/>
    <property type="match status" value="1"/>
</dbReference>
<keyword evidence="4" id="KW-1185">Reference proteome</keyword>
<reference evidence="3 4" key="1">
    <citation type="submission" date="2017-11" db="EMBL/GenBank/DDBJ databases">
        <title>Genomic Encyclopedia of Archaeal and Bacterial Type Strains, Phase II (KMG-II): From Individual Species to Whole Genera.</title>
        <authorList>
            <person name="Goeker M."/>
        </authorList>
    </citation>
    <scope>NUCLEOTIDE SEQUENCE [LARGE SCALE GENOMIC DNA]</scope>
    <source>
        <strain evidence="3 4">DSM 27763</strain>
    </source>
</reference>